<keyword evidence="9" id="KW-1185">Reference proteome</keyword>
<feature type="compositionally biased region" description="Gly residues" evidence="6">
    <location>
        <begin position="45"/>
        <end position="62"/>
    </location>
</feature>
<comment type="similarity">
    <text evidence="2">Belongs to the FUN14 family.</text>
</comment>
<organism evidence="8 9">
    <name type="scientific">Chlamydomonas eustigma</name>
    <dbReference type="NCBI Taxonomy" id="1157962"/>
    <lineage>
        <taxon>Eukaryota</taxon>
        <taxon>Viridiplantae</taxon>
        <taxon>Chlorophyta</taxon>
        <taxon>core chlorophytes</taxon>
        <taxon>Chlorophyceae</taxon>
        <taxon>CS clade</taxon>
        <taxon>Chlamydomonadales</taxon>
        <taxon>Chlamydomonadaceae</taxon>
        <taxon>Chlamydomonas</taxon>
    </lineage>
</organism>
<dbReference type="Proteomes" id="UP000232323">
    <property type="component" value="Unassembled WGS sequence"/>
</dbReference>
<dbReference type="AlphaFoldDB" id="A0A250X3N5"/>
<dbReference type="InterPro" id="IPR018247">
    <property type="entry name" value="EF_Hand_1_Ca_BS"/>
</dbReference>
<proteinExistence type="inferred from homology"/>
<keyword evidence="4 7" id="KW-1133">Transmembrane helix</keyword>
<comment type="caution">
    <text evidence="8">The sequence shown here is derived from an EMBL/GenBank/DDBJ whole genome shotgun (WGS) entry which is preliminary data.</text>
</comment>
<dbReference type="PANTHER" id="PTHR21346">
    <property type="entry name" value="FUN14 DOMAIN CONTAINING"/>
    <property type="match status" value="1"/>
</dbReference>
<comment type="subcellular location">
    <subcellularLocation>
        <location evidence="1">Membrane</location>
    </subcellularLocation>
</comment>
<evidence type="ECO:0000256" key="3">
    <source>
        <dbReference type="ARBA" id="ARBA00022692"/>
    </source>
</evidence>
<feature type="transmembrane region" description="Helical" evidence="7">
    <location>
        <begin position="159"/>
        <end position="180"/>
    </location>
</feature>
<dbReference type="EMBL" id="BEGY01000026">
    <property type="protein sequence ID" value="GAX77693.1"/>
    <property type="molecule type" value="Genomic_DNA"/>
</dbReference>
<protein>
    <recommendedName>
        <fullName evidence="10">EF-hand domain-containing protein</fullName>
    </recommendedName>
</protein>
<evidence type="ECO:0000256" key="4">
    <source>
        <dbReference type="ARBA" id="ARBA00022989"/>
    </source>
</evidence>
<dbReference type="OrthoDB" id="163794at2759"/>
<dbReference type="InterPro" id="IPR007014">
    <property type="entry name" value="FUN14"/>
</dbReference>
<dbReference type="Pfam" id="PF04930">
    <property type="entry name" value="FUN14"/>
    <property type="match status" value="1"/>
</dbReference>
<name>A0A250X3N5_9CHLO</name>
<dbReference type="PANTHER" id="PTHR21346:SF10">
    <property type="entry name" value="TRANSMEMBRANE PROTEIN"/>
    <property type="match status" value="1"/>
</dbReference>
<keyword evidence="3 7" id="KW-0812">Transmembrane</keyword>
<evidence type="ECO:0000313" key="8">
    <source>
        <dbReference type="EMBL" id="GAX77693.1"/>
    </source>
</evidence>
<dbReference type="PROSITE" id="PS00018">
    <property type="entry name" value="EF_HAND_1"/>
    <property type="match status" value="1"/>
</dbReference>
<gene>
    <name evidence="8" type="ORF">CEUSTIGMA_g5136.t1</name>
</gene>
<evidence type="ECO:0008006" key="10">
    <source>
        <dbReference type="Google" id="ProtNLM"/>
    </source>
</evidence>
<dbReference type="GO" id="GO:0016020">
    <property type="term" value="C:membrane"/>
    <property type="evidence" value="ECO:0007669"/>
    <property type="project" value="UniProtKB-SubCell"/>
</dbReference>
<evidence type="ECO:0000313" key="9">
    <source>
        <dbReference type="Proteomes" id="UP000232323"/>
    </source>
</evidence>
<feature type="transmembrane region" description="Helical" evidence="7">
    <location>
        <begin position="216"/>
        <end position="237"/>
    </location>
</feature>
<feature type="region of interest" description="Disordered" evidence="6">
    <location>
        <begin position="45"/>
        <end position="69"/>
    </location>
</feature>
<accession>A0A250X3N5</accession>
<dbReference type="STRING" id="1157962.A0A250X3N5"/>
<evidence type="ECO:0000256" key="6">
    <source>
        <dbReference type="SAM" id="MobiDB-lite"/>
    </source>
</evidence>
<reference evidence="8 9" key="1">
    <citation type="submission" date="2017-08" db="EMBL/GenBank/DDBJ databases">
        <title>Acidophilic green algal genome provides insights into adaptation to an acidic environment.</title>
        <authorList>
            <person name="Hirooka S."/>
            <person name="Hirose Y."/>
            <person name="Kanesaki Y."/>
            <person name="Higuchi S."/>
            <person name="Fujiwara T."/>
            <person name="Onuma R."/>
            <person name="Era A."/>
            <person name="Ohbayashi R."/>
            <person name="Uzuka A."/>
            <person name="Nozaki H."/>
            <person name="Yoshikawa H."/>
            <person name="Miyagishima S.Y."/>
        </authorList>
    </citation>
    <scope>NUCLEOTIDE SEQUENCE [LARGE SCALE GENOMIC DNA]</scope>
    <source>
        <strain evidence="8 9">NIES-2499</strain>
    </source>
</reference>
<evidence type="ECO:0000256" key="5">
    <source>
        <dbReference type="ARBA" id="ARBA00023136"/>
    </source>
</evidence>
<evidence type="ECO:0000256" key="2">
    <source>
        <dbReference type="ARBA" id="ARBA00009160"/>
    </source>
</evidence>
<sequence>MQFLSSSGVIGDIRHMTQTLPNGSLTCAHTTSRVVLRGSGGGLKGRGGWGGGRGGGGGGSVGGTRESDDGDVGGAVDGSWLALGCALSFLGTPNIVFAAKEKAPDKSTIIMDTPSSSELSIDSVADMLWRVAGPMITNLGFSGGIGLVSGMAFKKVGQLLAIFIGLSFITLQGLAQTGFITVNWTGVEQYVTKTLDSNNDGKLDELDFKKFVNHGLGVLSAGVPSIGGFLAGFLLGLKM</sequence>
<keyword evidence="5 7" id="KW-0472">Membrane</keyword>
<evidence type="ECO:0000256" key="7">
    <source>
        <dbReference type="SAM" id="Phobius"/>
    </source>
</evidence>
<evidence type="ECO:0000256" key="1">
    <source>
        <dbReference type="ARBA" id="ARBA00004370"/>
    </source>
</evidence>